<dbReference type="PANTHER" id="PTHR23360">
    <property type="entry name" value="G-PROTEIN COUPLED RECEPTORS FAMILY 1 PROFILE DOMAIN-CONTAINING PROTEIN-RELATED"/>
    <property type="match status" value="1"/>
</dbReference>
<dbReference type="SUPFAM" id="SSF81321">
    <property type="entry name" value="Family A G protein-coupled receptor-like"/>
    <property type="match status" value="1"/>
</dbReference>
<dbReference type="PRINTS" id="PR00237">
    <property type="entry name" value="GPCRRHODOPSN"/>
</dbReference>
<proteinExistence type="predicted"/>
<feature type="transmembrane region" description="Helical" evidence="5">
    <location>
        <begin position="178"/>
        <end position="202"/>
    </location>
</feature>
<dbReference type="SMART" id="SM01381">
    <property type="entry name" value="7TM_GPCR_Srsx"/>
    <property type="match status" value="1"/>
</dbReference>
<keyword evidence="2 5" id="KW-0812">Transmembrane</keyword>
<comment type="subcellular location">
    <subcellularLocation>
        <location evidence="1">Membrane</location>
    </subcellularLocation>
</comment>
<feature type="transmembrane region" description="Helical" evidence="5">
    <location>
        <begin position="35"/>
        <end position="56"/>
    </location>
</feature>
<dbReference type="Gene3D" id="1.20.1070.10">
    <property type="entry name" value="Rhodopsin 7-helix transmembrane proteins"/>
    <property type="match status" value="1"/>
</dbReference>
<feature type="transmembrane region" description="Helical" evidence="5">
    <location>
        <begin position="222"/>
        <end position="241"/>
    </location>
</feature>
<dbReference type="PROSITE" id="PS50262">
    <property type="entry name" value="G_PROTEIN_RECEP_F1_2"/>
    <property type="match status" value="1"/>
</dbReference>
<dbReference type="GO" id="GO:0016020">
    <property type="term" value="C:membrane"/>
    <property type="evidence" value="ECO:0007669"/>
    <property type="project" value="UniProtKB-SubCell"/>
</dbReference>
<dbReference type="InterPro" id="IPR019424">
    <property type="entry name" value="7TM_GPCR_Srsx"/>
</dbReference>
<dbReference type="InterPro" id="IPR017452">
    <property type="entry name" value="GPCR_Rhodpsn_7TM"/>
</dbReference>
<evidence type="ECO:0000256" key="5">
    <source>
        <dbReference type="SAM" id="Phobius"/>
    </source>
</evidence>
<evidence type="ECO:0000256" key="1">
    <source>
        <dbReference type="ARBA" id="ARBA00004370"/>
    </source>
</evidence>
<feature type="transmembrane region" description="Helical" evidence="5">
    <location>
        <begin position="101"/>
        <end position="124"/>
    </location>
</feature>
<name>A0AAD5R7B9_PARTN</name>
<dbReference type="PANTHER" id="PTHR23360:SF29">
    <property type="entry name" value="G_PROTEIN_RECEP_F1_2 DOMAIN-CONTAINING PROTEIN"/>
    <property type="match status" value="1"/>
</dbReference>
<organism evidence="7 8">
    <name type="scientific">Parelaphostrongylus tenuis</name>
    <name type="common">Meningeal worm</name>
    <dbReference type="NCBI Taxonomy" id="148309"/>
    <lineage>
        <taxon>Eukaryota</taxon>
        <taxon>Metazoa</taxon>
        <taxon>Ecdysozoa</taxon>
        <taxon>Nematoda</taxon>
        <taxon>Chromadorea</taxon>
        <taxon>Rhabditida</taxon>
        <taxon>Rhabditina</taxon>
        <taxon>Rhabditomorpha</taxon>
        <taxon>Strongyloidea</taxon>
        <taxon>Metastrongylidae</taxon>
        <taxon>Parelaphostrongylus</taxon>
    </lineage>
</organism>
<dbReference type="CDD" id="cd00637">
    <property type="entry name" value="7tm_classA_rhodopsin-like"/>
    <property type="match status" value="1"/>
</dbReference>
<dbReference type="EMBL" id="JAHQIW010006855">
    <property type="protein sequence ID" value="KAJ1370770.1"/>
    <property type="molecule type" value="Genomic_DNA"/>
</dbReference>
<feature type="transmembrane region" description="Helical" evidence="5">
    <location>
        <begin position="261"/>
        <end position="278"/>
    </location>
</feature>
<dbReference type="InterPro" id="IPR000276">
    <property type="entry name" value="GPCR_Rhodpsn"/>
</dbReference>
<dbReference type="AlphaFoldDB" id="A0AAD5R7B9"/>
<dbReference type="GO" id="GO:0004930">
    <property type="term" value="F:G protein-coupled receptor activity"/>
    <property type="evidence" value="ECO:0007669"/>
    <property type="project" value="InterPro"/>
</dbReference>
<dbReference type="Proteomes" id="UP001196413">
    <property type="component" value="Unassembled WGS sequence"/>
</dbReference>
<dbReference type="InterPro" id="IPR047130">
    <property type="entry name" value="7TM_GPCR_Srsx_nematod"/>
</dbReference>
<gene>
    <name evidence="7" type="ORF">KIN20_032577</name>
</gene>
<evidence type="ECO:0000256" key="3">
    <source>
        <dbReference type="ARBA" id="ARBA00022989"/>
    </source>
</evidence>
<keyword evidence="3 5" id="KW-1133">Transmembrane helix</keyword>
<keyword evidence="8" id="KW-1185">Reference proteome</keyword>
<evidence type="ECO:0000256" key="2">
    <source>
        <dbReference type="ARBA" id="ARBA00022692"/>
    </source>
</evidence>
<evidence type="ECO:0000313" key="7">
    <source>
        <dbReference type="EMBL" id="KAJ1370770.1"/>
    </source>
</evidence>
<sequence>MYASEIRTLHGMEFACATVNASDIIDFKDRISYRIVNTIIAMICVISNLILLFVFLGNRELRVKYVLLIQLAVADLIYSLSTTTAKCALDIGLQSKLIGDVLIAMTILWMGMERFIAITFPFFYRINVDRRYLKLIIVPIISMTIVMVVLLFGLLSVLNGSQTRTFNCGRKSTFGLAFSAFIYISCIVSNFASTLLNAISYVKARATMRNNPRQAQQHVDTIRYYLLISVLSAVLVSVPNFKSLYKVYAGKVLLGISKPSDWLQTLNAGINLFVYISFNKEFRQRILYLLRLGRESHQTSEG</sequence>
<keyword evidence="4 5" id="KW-0472">Membrane</keyword>
<protein>
    <recommendedName>
        <fullName evidence="6">G-protein coupled receptors family 1 profile domain-containing protein</fullName>
    </recommendedName>
</protein>
<evidence type="ECO:0000313" key="8">
    <source>
        <dbReference type="Proteomes" id="UP001196413"/>
    </source>
</evidence>
<dbReference type="Pfam" id="PF10320">
    <property type="entry name" value="7TM_GPCR_Srsx"/>
    <property type="match status" value="1"/>
</dbReference>
<comment type="caution">
    <text evidence="7">The sequence shown here is derived from an EMBL/GenBank/DDBJ whole genome shotgun (WGS) entry which is preliminary data.</text>
</comment>
<feature type="domain" description="G-protein coupled receptors family 1 profile" evidence="6">
    <location>
        <begin position="105"/>
        <end position="275"/>
    </location>
</feature>
<reference evidence="7" key="1">
    <citation type="submission" date="2021-06" db="EMBL/GenBank/DDBJ databases">
        <title>Parelaphostrongylus tenuis whole genome reference sequence.</title>
        <authorList>
            <person name="Garwood T.J."/>
            <person name="Larsen P.A."/>
            <person name="Fountain-Jones N.M."/>
            <person name="Garbe J.R."/>
            <person name="Macchietto M.G."/>
            <person name="Kania S.A."/>
            <person name="Gerhold R.W."/>
            <person name="Richards J.E."/>
            <person name="Wolf T.M."/>
        </authorList>
    </citation>
    <scope>NUCLEOTIDE SEQUENCE</scope>
    <source>
        <strain evidence="7">MNPRO001-30</strain>
        <tissue evidence="7">Meninges</tissue>
    </source>
</reference>
<evidence type="ECO:0000256" key="4">
    <source>
        <dbReference type="ARBA" id="ARBA00023136"/>
    </source>
</evidence>
<evidence type="ECO:0000259" key="6">
    <source>
        <dbReference type="PROSITE" id="PS50262"/>
    </source>
</evidence>
<accession>A0AAD5R7B9</accession>
<feature type="transmembrane region" description="Helical" evidence="5">
    <location>
        <begin position="136"/>
        <end position="158"/>
    </location>
</feature>